<dbReference type="HOGENOM" id="CLU_1046786_0_0_1"/>
<protein>
    <submittedName>
        <fullName evidence="2">Uncharacterized protein</fullName>
    </submittedName>
</protein>
<evidence type="ECO:0000256" key="1">
    <source>
        <dbReference type="SAM" id="MobiDB-lite"/>
    </source>
</evidence>
<feature type="region of interest" description="Disordered" evidence="1">
    <location>
        <begin position="1"/>
        <end position="20"/>
    </location>
</feature>
<sequence>MDRIIPNGYHKKRRKKRKERPSFKVFHDDPEVTVRFLQPTSGSESDVEITHFSRTTRVLSGPGYHVTPDQALWNVQDAFRMFRKVIGCHRARGKDMLGLHQPGLCPYLQGSSGLVMAPLTYFQGIYRGHLAKVPLGMAQPDWPEQLAQHRQEERAHVKDHAEKVFSCDGADPQLVKQFLRELELVPIDCRLEVLERMARGNLLHEFLHWQRGNNAVPLDQRWGPLRTHTLAVFVSQDTDGTMKKELFQCKRESAESIVSFNRCLRE</sequence>
<keyword evidence="3" id="KW-1185">Reference proteome</keyword>
<reference evidence="3" key="1">
    <citation type="submission" date="2012-12" db="EMBL/GenBank/DDBJ databases">
        <authorList>
            <person name="Hellsten U."/>
            <person name="Grimwood J."/>
            <person name="Chapman J.A."/>
            <person name="Shapiro H."/>
            <person name="Aerts A."/>
            <person name="Otillar R.P."/>
            <person name="Terry A.Y."/>
            <person name="Boore J.L."/>
            <person name="Simakov O."/>
            <person name="Marletaz F."/>
            <person name="Cho S.-J."/>
            <person name="Edsinger-Gonzales E."/>
            <person name="Havlak P."/>
            <person name="Kuo D.-H."/>
            <person name="Larsson T."/>
            <person name="Lv J."/>
            <person name="Arendt D."/>
            <person name="Savage R."/>
            <person name="Osoegawa K."/>
            <person name="de Jong P."/>
            <person name="Lindberg D.R."/>
            <person name="Seaver E.C."/>
            <person name="Weisblat D.A."/>
            <person name="Putnam N.H."/>
            <person name="Grigoriev I.V."/>
            <person name="Rokhsar D.S."/>
        </authorList>
    </citation>
    <scope>NUCLEOTIDE SEQUENCE</scope>
    <source>
        <strain evidence="3">I ESC-2004</strain>
    </source>
</reference>
<evidence type="ECO:0000313" key="2">
    <source>
        <dbReference type="EnsemblMetazoa" id="CapteP184881"/>
    </source>
</evidence>
<organism evidence="2 3">
    <name type="scientific">Capitella teleta</name>
    <name type="common">Polychaete worm</name>
    <dbReference type="NCBI Taxonomy" id="283909"/>
    <lineage>
        <taxon>Eukaryota</taxon>
        <taxon>Metazoa</taxon>
        <taxon>Spiralia</taxon>
        <taxon>Lophotrochozoa</taxon>
        <taxon>Annelida</taxon>
        <taxon>Polychaeta</taxon>
        <taxon>Sedentaria</taxon>
        <taxon>Scolecida</taxon>
        <taxon>Capitellidae</taxon>
        <taxon>Capitella</taxon>
    </lineage>
</organism>
<evidence type="ECO:0000313" key="3">
    <source>
        <dbReference type="Proteomes" id="UP000014760"/>
    </source>
</evidence>
<feature type="compositionally biased region" description="Basic residues" evidence="1">
    <location>
        <begin position="9"/>
        <end position="19"/>
    </location>
</feature>
<dbReference type="EMBL" id="AMQN01000406">
    <property type="status" value="NOT_ANNOTATED_CDS"/>
    <property type="molecule type" value="Genomic_DNA"/>
</dbReference>
<accession>X1ZH73</accession>
<dbReference type="AlphaFoldDB" id="X1ZH73"/>
<dbReference type="Proteomes" id="UP000014760">
    <property type="component" value="Unassembled WGS sequence"/>
</dbReference>
<dbReference type="EnsemblMetazoa" id="CapteT184881">
    <property type="protein sequence ID" value="CapteP184881"/>
    <property type="gene ID" value="CapteG184881"/>
</dbReference>
<name>X1ZH73_CAPTE</name>
<reference evidence="2" key="3">
    <citation type="submission" date="2015-06" db="UniProtKB">
        <authorList>
            <consortium name="EnsemblMetazoa"/>
        </authorList>
    </citation>
    <scope>IDENTIFICATION</scope>
</reference>
<proteinExistence type="predicted"/>
<reference evidence="3" key="2">
    <citation type="journal article" date="2013" name="Nature">
        <title>Insights into bilaterian evolution from three spiralian genomes.</title>
        <authorList>
            <person name="Simakov O."/>
            <person name="Marletaz F."/>
            <person name="Cho S.J."/>
            <person name="Edsinger-Gonzales E."/>
            <person name="Havlak P."/>
            <person name="Hellsten U."/>
            <person name="Kuo D.H."/>
            <person name="Larsson T."/>
            <person name="Lv J."/>
            <person name="Arendt D."/>
            <person name="Savage R."/>
            <person name="Osoegawa K."/>
            <person name="de Jong P."/>
            <person name="Grimwood J."/>
            <person name="Chapman J.A."/>
            <person name="Shapiro H."/>
            <person name="Aerts A."/>
            <person name="Otillar R.P."/>
            <person name="Terry A.Y."/>
            <person name="Boore J.L."/>
            <person name="Grigoriev I.V."/>
            <person name="Lindberg D.R."/>
            <person name="Seaver E.C."/>
            <person name="Weisblat D.A."/>
            <person name="Putnam N.H."/>
            <person name="Rokhsar D.S."/>
        </authorList>
    </citation>
    <scope>NUCLEOTIDE SEQUENCE</scope>
    <source>
        <strain evidence="3">I ESC-2004</strain>
    </source>
</reference>